<evidence type="ECO:0000313" key="11">
    <source>
        <dbReference type="Proteomes" id="UP000652567"/>
    </source>
</evidence>
<dbReference type="InterPro" id="IPR014777">
    <property type="entry name" value="4pyrrole_Mease_sub1"/>
</dbReference>
<dbReference type="Gene3D" id="3.40.1010.10">
    <property type="entry name" value="Cobalt-precorrin-4 Transmethylase, Domain 1"/>
    <property type="match status" value="1"/>
</dbReference>
<dbReference type="EC" id="2.1.1.107" evidence="2"/>
<keyword evidence="3 10" id="KW-0489">Methyltransferase</keyword>
<sequence>MSTKVWLVGAGPGDPDLLTLKAVKALAQADVVLVDDLVNPQVLSHCPNARIIHTGKRGGCRTSTPQDFIQRMMLLYAKQGLNVVRLKGGDPCIFGRAGEEAQWLADNGIASEIVNGITSGLAAATNCGISLTHRGVASSVTLVTAHAEDGSMPDLAGLAQQGGTVVVYMGIARLSRIAQQLRDGGLRADLPVAMIGNATLPDQYQIISTLATMEDDAKRAALKSPAILVFGDVVGKQISGTAFASEYRYAQS</sequence>
<dbReference type="CDD" id="cd11642">
    <property type="entry name" value="SUMT"/>
    <property type="match status" value="1"/>
</dbReference>
<evidence type="ECO:0000313" key="10">
    <source>
        <dbReference type="EMBL" id="MBE8718839.1"/>
    </source>
</evidence>
<evidence type="ECO:0000256" key="1">
    <source>
        <dbReference type="ARBA" id="ARBA00005879"/>
    </source>
</evidence>
<evidence type="ECO:0000256" key="8">
    <source>
        <dbReference type="ARBA" id="ARBA00060548"/>
    </source>
</evidence>
<dbReference type="InterPro" id="IPR050161">
    <property type="entry name" value="Siro_Cobalamin_biosynth"/>
</dbReference>
<dbReference type="SUPFAM" id="SSF53790">
    <property type="entry name" value="Tetrapyrrole methylase"/>
    <property type="match status" value="1"/>
</dbReference>
<keyword evidence="6" id="KW-0627">Porphyrin biosynthesis</keyword>
<dbReference type="Proteomes" id="UP000652567">
    <property type="component" value="Unassembled WGS sequence"/>
</dbReference>
<dbReference type="InterPro" id="IPR035996">
    <property type="entry name" value="4pyrrol_Methylase_sf"/>
</dbReference>
<dbReference type="EMBL" id="PRDL01000001">
    <property type="protein sequence ID" value="MBE8718839.1"/>
    <property type="molecule type" value="Genomic_DNA"/>
</dbReference>
<keyword evidence="11" id="KW-1185">Reference proteome</keyword>
<dbReference type="PANTHER" id="PTHR45790:SF3">
    <property type="entry name" value="S-ADENOSYL-L-METHIONINE-DEPENDENT UROPORPHYRINOGEN III METHYLTRANSFERASE, CHLOROPLASTIC"/>
    <property type="match status" value="1"/>
</dbReference>
<evidence type="ECO:0000256" key="4">
    <source>
        <dbReference type="ARBA" id="ARBA00022679"/>
    </source>
</evidence>
<dbReference type="NCBIfam" id="TIGR01469">
    <property type="entry name" value="cobA_cysG_Cterm"/>
    <property type="match status" value="1"/>
</dbReference>
<comment type="caution">
    <text evidence="10">The sequence shown here is derived from an EMBL/GenBank/DDBJ whole genome shotgun (WGS) entry which is preliminary data.</text>
</comment>
<dbReference type="InterPro" id="IPR014776">
    <property type="entry name" value="4pyrrole_Mease_sub2"/>
</dbReference>
<dbReference type="Gene3D" id="3.30.950.10">
    <property type="entry name" value="Methyltransferase, Cobalt-precorrin-4 Transmethylase, Domain 2"/>
    <property type="match status" value="1"/>
</dbReference>
<dbReference type="Pfam" id="PF00590">
    <property type="entry name" value="TP_methylase"/>
    <property type="match status" value="1"/>
</dbReference>
<dbReference type="GO" id="GO:0032259">
    <property type="term" value="P:methylation"/>
    <property type="evidence" value="ECO:0007669"/>
    <property type="project" value="UniProtKB-KW"/>
</dbReference>
<comment type="pathway">
    <text evidence="7">Porphyrin-containing compound metabolism; siroheme biosynthesis; precorrin-2 from uroporphyrinogen III: step 1/1.</text>
</comment>
<dbReference type="NCBIfam" id="NF004790">
    <property type="entry name" value="PRK06136.1"/>
    <property type="match status" value="1"/>
</dbReference>
<evidence type="ECO:0000256" key="3">
    <source>
        <dbReference type="ARBA" id="ARBA00022603"/>
    </source>
</evidence>
<comment type="pathway">
    <text evidence="8">Cofactor biosynthesis; adenosylcobalamin biosynthesis; precorrin-2 from uroporphyrinogen III: step 1/1.</text>
</comment>
<reference evidence="10" key="1">
    <citation type="submission" date="2018-07" db="EMBL/GenBank/DDBJ databases">
        <title>Genome assembly of strain Ka43.</title>
        <authorList>
            <person name="Kukolya J."/>
            <person name="Nagy I."/>
            <person name="Horvath B."/>
            <person name="Toth A."/>
        </authorList>
    </citation>
    <scope>NUCLEOTIDE SEQUENCE</scope>
    <source>
        <strain evidence="10">KB43</strain>
    </source>
</reference>
<dbReference type="GO" id="GO:0019354">
    <property type="term" value="P:siroheme biosynthetic process"/>
    <property type="evidence" value="ECO:0007669"/>
    <property type="project" value="InterPro"/>
</dbReference>
<gene>
    <name evidence="10" type="primary">cobA</name>
    <name evidence="10" type="ORF">C4F51_16825</name>
</gene>
<dbReference type="PANTHER" id="PTHR45790">
    <property type="entry name" value="SIROHEME SYNTHASE-RELATED"/>
    <property type="match status" value="1"/>
</dbReference>
<evidence type="ECO:0000256" key="7">
    <source>
        <dbReference type="ARBA" id="ARBA00025705"/>
    </source>
</evidence>
<accession>A0A928V990</accession>
<dbReference type="FunFam" id="3.40.1010.10:FF:000001">
    <property type="entry name" value="Siroheme synthase"/>
    <property type="match status" value="1"/>
</dbReference>
<dbReference type="RefSeq" id="WP_193911729.1">
    <property type="nucleotide sequence ID" value="NZ_PRDL01000001.1"/>
</dbReference>
<dbReference type="InterPro" id="IPR006366">
    <property type="entry name" value="CobA/CysG_C"/>
</dbReference>
<name>A0A928V990_9GAMM</name>
<keyword evidence="5" id="KW-0949">S-adenosyl-L-methionine</keyword>
<dbReference type="PROSITE" id="PS00839">
    <property type="entry name" value="SUMT_1"/>
    <property type="match status" value="1"/>
</dbReference>
<organism evidence="10 11">
    <name type="scientific">Cellvibrio polysaccharolyticus</name>
    <dbReference type="NCBI Taxonomy" id="2082724"/>
    <lineage>
        <taxon>Bacteria</taxon>
        <taxon>Pseudomonadati</taxon>
        <taxon>Pseudomonadota</taxon>
        <taxon>Gammaproteobacteria</taxon>
        <taxon>Cellvibrionales</taxon>
        <taxon>Cellvibrionaceae</taxon>
        <taxon>Cellvibrio</taxon>
    </lineage>
</organism>
<dbReference type="AlphaFoldDB" id="A0A928V990"/>
<feature type="domain" description="Tetrapyrrole methylase" evidence="9">
    <location>
        <begin position="4"/>
        <end position="213"/>
    </location>
</feature>
<dbReference type="GO" id="GO:0004851">
    <property type="term" value="F:uroporphyrin-III C-methyltransferase activity"/>
    <property type="evidence" value="ECO:0007669"/>
    <property type="project" value="UniProtKB-EC"/>
</dbReference>
<evidence type="ECO:0000259" key="9">
    <source>
        <dbReference type="Pfam" id="PF00590"/>
    </source>
</evidence>
<protein>
    <recommendedName>
        <fullName evidence="2">uroporphyrinogen-III C-methyltransferase</fullName>
        <ecNumber evidence="2">2.1.1.107</ecNumber>
    </recommendedName>
</protein>
<dbReference type="InterPro" id="IPR003043">
    <property type="entry name" value="Uropor_MeTrfase_CS"/>
</dbReference>
<evidence type="ECO:0000256" key="6">
    <source>
        <dbReference type="ARBA" id="ARBA00023244"/>
    </source>
</evidence>
<evidence type="ECO:0000256" key="2">
    <source>
        <dbReference type="ARBA" id="ARBA00012162"/>
    </source>
</evidence>
<keyword evidence="4 10" id="KW-0808">Transferase</keyword>
<evidence type="ECO:0000256" key="5">
    <source>
        <dbReference type="ARBA" id="ARBA00022691"/>
    </source>
</evidence>
<dbReference type="InterPro" id="IPR000878">
    <property type="entry name" value="4pyrrol_Mease"/>
</dbReference>
<comment type="similarity">
    <text evidence="1">Belongs to the precorrin methyltransferase family.</text>
</comment>
<proteinExistence type="inferred from homology"/>